<dbReference type="Gene3D" id="1.20.1270.280">
    <property type="match status" value="1"/>
</dbReference>
<feature type="domain" description="Dynein heavy chain hydrolytic ATP-binding dynein motor region" evidence="20">
    <location>
        <begin position="1372"/>
        <end position="1698"/>
    </location>
</feature>
<dbReference type="InterPro" id="IPR042228">
    <property type="entry name" value="Dynein_linker_3"/>
</dbReference>
<dbReference type="InterPro" id="IPR024743">
    <property type="entry name" value="Dynein_HC_stalk"/>
</dbReference>
<dbReference type="InterPro" id="IPR042222">
    <property type="entry name" value="Dynein_2_N"/>
</dbReference>
<dbReference type="InterPro" id="IPR013602">
    <property type="entry name" value="Dynein_heavy_linker"/>
</dbReference>
<dbReference type="Pfam" id="PF12777">
    <property type="entry name" value="MT"/>
    <property type="match status" value="1"/>
</dbReference>
<evidence type="ECO:0000256" key="8">
    <source>
        <dbReference type="ARBA" id="ARBA00022840"/>
    </source>
</evidence>
<dbReference type="FunFam" id="3.40.50.300:FF:000362">
    <property type="entry name" value="Dynein, axonemal, heavy chain 6"/>
    <property type="match status" value="1"/>
</dbReference>
<dbReference type="GO" id="GO:0045505">
    <property type="term" value="F:dynein intermediate chain binding"/>
    <property type="evidence" value="ECO:0007669"/>
    <property type="project" value="InterPro"/>
</dbReference>
<dbReference type="PANTHER" id="PTHR22878:SF70">
    <property type="entry name" value="DYNEIN HEAVY CHAIN 2, AXONEMAL"/>
    <property type="match status" value="1"/>
</dbReference>
<comment type="subcellular location">
    <subcellularLocation>
        <location evidence="2">Cell projection</location>
        <location evidence="2">Cilium</location>
        <location evidence="2">Flagellum</location>
    </subcellularLocation>
    <subcellularLocation>
        <location evidence="3">Cytoplasm</location>
        <location evidence="3">Cytoskeleton</location>
        <location evidence="3">Cilium axoneme</location>
    </subcellularLocation>
    <subcellularLocation>
        <location evidence="1">Plastid</location>
        <location evidence="1">Chloroplast</location>
    </subcellularLocation>
</comment>
<feature type="domain" description="Dynein heavy chain coiled coil stalk" evidence="21">
    <location>
        <begin position="2667"/>
        <end position="3010"/>
    </location>
</feature>
<name>A0A7S0E5T5_9CRYP</name>
<keyword evidence="14" id="KW-0206">Cytoskeleton</keyword>
<keyword evidence="13" id="KW-0505">Motor protein</keyword>
<evidence type="ECO:0000256" key="4">
    <source>
        <dbReference type="ARBA" id="ARBA00022490"/>
    </source>
</evidence>
<dbReference type="Gene3D" id="1.10.8.710">
    <property type="match status" value="1"/>
</dbReference>
<evidence type="ECO:0000259" key="26">
    <source>
        <dbReference type="Pfam" id="PF18199"/>
    </source>
</evidence>
<keyword evidence="10" id="KW-0243">Dynein</keyword>
<keyword evidence="11 16" id="KW-0175">Coiled coil</keyword>
<dbReference type="Pfam" id="PF22597">
    <property type="entry name" value="DYN_lid"/>
    <property type="match status" value="1"/>
</dbReference>
<dbReference type="Pfam" id="PF03028">
    <property type="entry name" value="Dynein_heavy"/>
    <property type="match status" value="1"/>
</dbReference>
<dbReference type="FunFam" id="3.40.50.300:FF:000223">
    <property type="entry name" value="Dynein heavy chain 3, axonemal"/>
    <property type="match status" value="1"/>
</dbReference>
<evidence type="ECO:0000256" key="11">
    <source>
        <dbReference type="ARBA" id="ARBA00023054"/>
    </source>
</evidence>
<dbReference type="Pfam" id="PF17852">
    <property type="entry name" value="Dynein_AAA_lid"/>
    <property type="match status" value="1"/>
</dbReference>
<evidence type="ECO:0000256" key="14">
    <source>
        <dbReference type="ARBA" id="ARBA00023212"/>
    </source>
</evidence>
<evidence type="ECO:0000256" key="5">
    <source>
        <dbReference type="ARBA" id="ARBA00022701"/>
    </source>
</evidence>
<feature type="domain" description="Dynein 2 heavy chain 1 cytoplasmic ATPase lid" evidence="27">
    <location>
        <begin position="2224"/>
        <end position="2306"/>
    </location>
</feature>
<evidence type="ECO:0000256" key="17">
    <source>
        <dbReference type="SAM" id="MobiDB-lite"/>
    </source>
</evidence>
<evidence type="ECO:0000259" key="19">
    <source>
        <dbReference type="Pfam" id="PF08393"/>
    </source>
</evidence>
<dbReference type="GO" id="GO:0005858">
    <property type="term" value="C:axonemal dynein complex"/>
    <property type="evidence" value="ECO:0007669"/>
    <property type="project" value="UniProtKB-ARBA"/>
</dbReference>
<dbReference type="GO" id="GO:0007018">
    <property type="term" value="P:microtubule-based movement"/>
    <property type="evidence" value="ECO:0007669"/>
    <property type="project" value="InterPro"/>
</dbReference>
<dbReference type="InterPro" id="IPR024317">
    <property type="entry name" value="Dynein_heavy_chain_D4_dom"/>
</dbReference>
<dbReference type="Gene3D" id="1.10.472.130">
    <property type="match status" value="1"/>
</dbReference>
<dbReference type="EMBL" id="HBEO01008214">
    <property type="protein sequence ID" value="CAD8475356.1"/>
    <property type="molecule type" value="Transcribed_RNA"/>
</dbReference>
<dbReference type="InterPro" id="IPR041228">
    <property type="entry name" value="Dynein_C"/>
</dbReference>
<dbReference type="FunFam" id="3.10.490.20:FF:000009">
    <property type="entry name" value="Dynein heavy chain 4"/>
    <property type="match status" value="1"/>
</dbReference>
<dbReference type="FunFam" id="1.20.58.1120:FF:000001">
    <property type="entry name" value="dynein heavy chain 2, axonemal"/>
    <property type="match status" value="1"/>
</dbReference>
<dbReference type="Pfam" id="PF12781">
    <property type="entry name" value="AAA_9"/>
    <property type="match status" value="1"/>
</dbReference>
<sequence length="4119" mass="466414">MAPPVVSEERRTPKRVAMSSKGSPLHGSSFLGSQALSTKSSFNTRYDKNGVPLRTEEGFIIFDDSKMTKCSVQFVHDSYFRSPCDRIAMYWSPHALTLTMRELTSRIKGSAFSSPDPHREPDPMNYYLRHSSENGLLQNPEIESFSRSRSIPLKYVGYSIPYHEDEARSHERYVSLVESIEIGRVEAIKERWIKNACQLAHLKNFPLVPPARQEMLVSEMLDEVQFDYEQSIRRAISDYVLLNPNERDRLGIKHTPQESAIARFESFTFGDTLQRGLNMPSEEWSQSVRKAKEFIQENLLTSNVMSLALESLWGDYYSSRCFLMVPSNFEYTPSSLDTYKDDQFKYSEATIHQLKTRWYPAIVRLFLSPPPHPTVYSLPSASARLFKAIRVQMNRQMRGLFERTFEGLAEFIESFKPLSTEQFELAVQGKSDPASIPPFNIRIVVQGSHIRISPSLEQFQQDLCLILDNVVTVCEGFPLIEPGCLSPYSPFAPADKAIVPESPISDETIDNDALTISKQLFENTKLISSIRVARSEEYTVVTTKQKVCHALEENMDGPKRMVERYEAFCLDRSPVPGVPILNLDSRWESEYKAARHSLEEYKRDILLLREAAQDVAHVSIQDSVMGLYNVQTDPVVKGIAMKCTSLADMLLNQVLNDNSEEMSEICARFEAISARAMEKPRESHEMKELKLYLENVPNELAILKEKTAQVAKRMEFLYELGKEISDEEMLMNTNTYRWPARLQPMVEQALDKVLAQEEGMEEDLKKRQKDFEGSLLAAVQEIDTFQEFGNPDKVAVYLQKIVDMKGTLDELEKELLLINEQEEIFGWNPTVNPAIESSKQAIEPVEAFIQTILESQKSLGDWYSGPLRSWNPEKVEGDVDNMTRAAYKYCKQYSDQPELLKIAESMKASVAEFKPHVPLMMIFCNRGLRDRHWDQMADVVGQTIKPTDKTSLNDMIAKKLNPHLTKLEEISDAASKEYSLEKNLDKQLADWQETVFVMTPYRDSGTSILAGSCIDEIQAILDDQIVKTQTMLASPYIKPFEDRAKDWENFLVVTQDIIDIWLKVQAQWLYLEPIFASDDIKKQMPAEADRFIQVDRTFRDTSSRCIENPKVLNFTRTDGLLDSLKNSFELLELINKGLNAYLEQKRLFFSRFFFLSNDELLEILAETKDPTRVQPHLKKCFEAIAKLKFDDQLIIHGMVSSEGELVPWPRTLDPATARGAVEKWLVETEHLMKDAMMDQTIKAYEAYPTVPRKQWVLEWPGMTAIVIGQMYWTLEVEKAIQEPDGKGVGRYADKCTQQLDDLIELVRGKLSKLQRQCIGALVVLDVHARDMTVNLSAEGVSSILDFSWLAQLRYYMQEERVACKMITACIMYGYEYLGVSSRLVVTPLTDRCYRTLMGALQLKLGGAPEGPAGTGKTETTKDLAKAISNYCVVFNCSDGLDYKSMGRMFSGLAQTGAWSCFDEFNRIDIEVLSVVAQQILSILRSITMGLTQFYFEGSLIKLDSTCGIFVTMNPGYAGRTELPDNLKAILRPISMMVPDMALIAEVMFFSEGFMTAKVLSRRLTGLFELMKQQMSKQDHYDYGLRNTKSILVAAGAMKRNDPNMAEDVLLYRTIRDMQLPKLIAEDVPLFNALNADFFPGLEIPPTDYGTFQKAIETALTDKQLQPEPIIVLKTIQIYEVKLTRHGNMMVGQSCSGKSTAWSALQDAHNALKAAQAAGFEKVRTFIINPKSLSDAELYGQYDLSTGEWLDGVLSRCMRDACSEESPVLKWLVLDGPVDTLWIESMNTVLDDNKKLCLVSGEIIQMSSSMNMIFEPQDLEVASPATVSRCGMVYYEPHQMGLYPSLGSWLNTLPETISSAQRDMIESLFKWIIPPTIKFIRRELREVSPTSDIMLGWAFLKLFESLMVSFKVEPNKFQMQEKDASALLEGIFLFSLTWSICCTVDAEGRDKMDAFVKEVCAGTVPTPYNEEGERGSLHISNPFPKEHSIYSSYFDAAKGKWATWGSLIANHSIDANLQPHEIIVPTVDTTRYTYLLDTCCQNGRLTHDLNRMAFLLCGPTGTGKTIYINNHLLNGLHPDKFNVISLGFSAQTSANQTQEIIESKLDKRRKGVLGPPIGKVCITFIDDLNMPKKETYGAQPPIEILRQYMDHHGWYDLKEKSFMKIEDMMYVAAMGPPGGGRTFITPRFLRWFNMISVTEFDNEVMTGIFSTIMKHAFDKNNTPTAIKGLQNAAIQATMEVYEAALKNLLPTPDKSHYLFNLRDFGRVVMGICMADTASMTEPAQFCRLWCHEIMRVFYDRLTDDKDREWLIETLRTKTKARFSQDFDKILEHLKHEGEDGIVSISHARRLLFGDFQKPDGKRVYEEMPNPEVVIEACNGYLEYYNATCKKPMDLVLFLFMIEHITRICRILRSPGGNALLIGIGGSGRQSCTRLAASIMDYTVVEIEISKTYGKNEWREDLKRLLTVAGGDGKPTVFLFTDTQIKMESFVEDLNNLLNTAEVPNLFASDEKAVLAEKCRPAAKAAGRTLNTPADQYAFFIERCKSLMHIVLAFSPIGDAFRSRLRQFPSLVNCCTIDWFTEWPSDALESVAKRFLSDVEMEEETRMSCVSMCISMHENVAELSGRFLSETRRHNYVTPTSYLELINTYKTLLKHKREQINMQIKRYTGGLGALALAETSVNTMKQELIDLQPGLLQAQKDTEALTAKVEAAIPGVDAQKAVAMKDEEATAKQAAEVQKVKEECEADLAEAIPILNDALKALDTIKKQDIDLVKSMAKPPAGVQLAMKAVLVMLDLKPDKKNDPDKPGAKIDDWWSPAVRLLNTGTLLQSLKTYDKDNIPPKIIERIRKEFQPDPGFTPAQIAKASTAAEGLCKWVLAMEGYDRVAKIVAPKKAALAVAEGELAEAMKVLERKRADLKKVVDELNGLKNQLRDCAEKKADLEAQAELCALKLERAEQLIAGLGGEKSRWTAVAQELQVEFVHLTGDVLVSSAYVAYLGAFMKNYRDDVISQWIHLLGELSVPRSDTFVLSKVLGDPVKIRDWSINGLPSDAFSIDNGIIVTNARRWPLCIDPQGQANKWFRNTEKKNGLKVIKLTDTDFVRTLENSIQFGNPVLLENVLQELDPTLEPLLLKQTFRQGGVMCIRLGDATIEYSNNFRFYITSKLPNPHYMPETAVKVTLLNFMITQDGLQDQLLGIVVAEERPDLEEEKNVLIVQGAENKRKLRETEDKILEVLSAEGNILENTEGIQVLKDAKVLSNDIEEKQKVAEETEAKIDEARAGYKPVAWRASILFFAISSLNSIEPMYQYSLTWFIALFRQSVKDSEPSSELEKRLASLDDHFTYFLYKMVCRSLFEKDKLLFSFLLCSRLMRASERLEEENLRFLLTGGVAVGETPPNPFESWLVERSWGEITRLSHLKVTSTFKDDFVQHGEEWKEIFESSEPYKLDFPGNFKDCDPFTRLLIIRSIRSDKIVPAVMLFVANEMGQQFIEPPPFDLAACYEDSDPCTPLIFILSAGSDPNAALFKLADEKGFGETIKSVSLGQGQGPIAAKYVEDGYKNGTWVVLQNCHVYGSWMVTLERICEEFKPETANKNFRLWLTSYPSSVFPVSVLQNGIKMTNESAKGIRLNVKGSFLSDPIGDEEFFTSCKKPLKWKKLVYALSFFHAVIQERRSFGPLGWNIPYEFTAGDMSISVKQTKMMLDEYEEDQFKALNYLIGECNYGGRVTDDKDRRYLLCALSDFYNPFVYNDDYGFSPSGLYKAPPDIEHMEHSQIIDYILQMPLTQQPEVFGLHDNADITKDQQETNYFCDTMLSTEAGSSGGGGGGSGKSADEVLDELAEGILARVPQMFDRERVMKKFPIRFDESMNTVLSQELIRYNGLIDIVRSSLSDLRKALKGLIVMSADLEQVQVALNTGKVPGLWSKKSYPSLKPLGGYIADLLARLSFFQSWIDNKQPATFWLSGFFFVHAFMTGAMQNFARKYTLPVDTLNFEHIMMEEEHYETPPANGVYVHGPFSEGCRWNKLTNLLEESEPKVLFSPMPVMWFSPKEMPSPHCMWKEEREEDGSLLVEGFYVAPLYNTSARRGVLATTGHSSNFVCPIVIPTAKPQSHWIKRGAALLMQLDD</sequence>
<dbReference type="FunFam" id="1.10.287.2620:FF:000002">
    <property type="entry name" value="Dynein heavy chain 2, axonemal"/>
    <property type="match status" value="1"/>
</dbReference>
<dbReference type="Pfam" id="PF12774">
    <property type="entry name" value="AAA_6"/>
    <property type="match status" value="1"/>
</dbReference>
<dbReference type="GO" id="GO:0051959">
    <property type="term" value="F:dynein light intermediate chain binding"/>
    <property type="evidence" value="ECO:0007669"/>
    <property type="project" value="InterPro"/>
</dbReference>
<evidence type="ECO:0000256" key="2">
    <source>
        <dbReference type="ARBA" id="ARBA00004230"/>
    </source>
</evidence>
<dbReference type="Pfam" id="PF18198">
    <property type="entry name" value="AAA_lid_11"/>
    <property type="match status" value="1"/>
</dbReference>
<gene>
    <name evidence="28" type="ORF">HPHI1048_LOCUS5730</name>
</gene>
<dbReference type="FunFam" id="1.20.1270.280:FF:000001">
    <property type="entry name" value="dynein heavy chain 7, axonemal"/>
    <property type="match status" value="1"/>
</dbReference>
<dbReference type="Gene3D" id="1.10.287.2620">
    <property type="match status" value="1"/>
</dbReference>
<evidence type="ECO:0000256" key="16">
    <source>
        <dbReference type="SAM" id="Coils"/>
    </source>
</evidence>
<dbReference type="Gene3D" id="3.40.50.300">
    <property type="entry name" value="P-loop containing nucleotide triphosphate hydrolases"/>
    <property type="match status" value="5"/>
</dbReference>
<dbReference type="InterPro" id="IPR043160">
    <property type="entry name" value="Dynein_C_barrel"/>
</dbReference>
<evidence type="ECO:0000256" key="3">
    <source>
        <dbReference type="ARBA" id="ARBA00004430"/>
    </source>
</evidence>
<feature type="coiled-coil region" evidence="16">
    <location>
        <begin position="794"/>
        <end position="821"/>
    </location>
</feature>
<dbReference type="Gene3D" id="1.20.920.20">
    <property type="match status" value="1"/>
</dbReference>
<dbReference type="Gene3D" id="1.20.58.1120">
    <property type="match status" value="1"/>
</dbReference>
<evidence type="ECO:0000256" key="13">
    <source>
        <dbReference type="ARBA" id="ARBA00023175"/>
    </source>
</evidence>
<dbReference type="FunFam" id="3.40.50.300:FF:000044">
    <property type="entry name" value="Dynein heavy chain 5, axonemal"/>
    <property type="match status" value="1"/>
</dbReference>
<evidence type="ECO:0000256" key="12">
    <source>
        <dbReference type="ARBA" id="ARBA00023069"/>
    </source>
</evidence>
<dbReference type="FunFam" id="1.10.8.720:FF:000001">
    <property type="entry name" value="dynein heavy chain 7, axonemal"/>
    <property type="match status" value="1"/>
</dbReference>
<dbReference type="FunFam" id="1.10.8.1220:FF:000001">
    <property type="entry name" value="Dynein axonemal heavy chain 5"/>
    <property type="match status" value="1"/>
</dbReference>
<dbReference type="GO" id="GO:0009507">
    <property type="term" value="C:chloroplast"/>
    <property type="evidence" value="ECO:0007669"/>
    <property type="project" value="UniProtKB-SubCell"/>
</dbReference>
<dbReference type="GO" id="GO:0031514">
    <property type="term" value="C:motile cilium"/>
    <property type="evidence" value="ECO:0007669"/>
    <property type="project" value="UniProtKB-SubCell"/>
</dbReference>
<evidence type="ECO:0000259" key="20">
    <source>
        <dbReference type="Pfam" id="PF12774"/>
    </source>
</evidence>
<feature type="domain" description="Dynein heavy chain AAA 5 extension" evidence="24">
    <location>
        <begin position="1864"/>
        <end position="2004"/>
    </location>
</feature>
<reference evidence="28" key="1">
    <citation type="submission" date="2021-01" db="EMBL/GenBank/DDBJ databases">
        <authorList>
            <person name="Corre E."/>
            <person name="Pelletier E."/>
            <person name="Niang G."/>
            <person name="Scheremetjew M."/>
            <person name="Finn R."/>
            <person name="Kale V."/>
            <person name="Holt S."/>
            <person name="Cochrane G."/>
            <person name="Meng A."/>
            <person name="Brown T."/>
            <person name="Cohen L."/>
        </authorList>
    </citation>
    <scope>NUCLEOTIDE SEQUENCE</scope>
    <source>
        <strain evidence="28">CCMP325</strain>
    </source>
</reference>
<evidence type="ECO:0000259" key="23">
    <source>
        <dbReference type="Pfam" id="PF12781"/>
    </source>
</evidence>
<dbReference type="PANTHER" id="PTHR22878">
    <property type="entry name" value="DYNEIN HEAVY CHAIN 6, AXONEMAL-LIKE-RELATED"/>
    <property type="match status" value="1"/>
</dbReference>
<dbReference type="InterPro" id="IPR004273">
    <property type="entry name" value="Dynein_heavy_D6_P-loop"/>
</dbReference>
<dbReference type="InterPro" id="IPR026983">
    <property type="entry name" value="DHC"/>
</dbReference>
<dbReference type="Pfam" id="PF18199">
    <property type="entry name" value="Dynein_C"/>
    <property type="match status" value="1"/>
</dbReference>
<keyword evidence="4" id="KW-0963">Cytoplasm</keyword>
<evidence type="ECO:0000256" key="7">
    <source>
        <dbReference type="ARBA" id="ARBA00022741"/>
    </source>
</evidence>
<feature type="coiled-coil region" evidence="16">
    <location>
        <begin position="3251"/>
        <end position="3278"/>
    </location>
</feature>
<evidence type="ECO:0000259" key="25">
    <source>
        <dbReference type="Pfam" id="PF18198"/>
    </source>
</evidence>
<evidence type="ECO:0000259" key="18">
    <source>
        <dbReference type="Pfam" id="PF03028"/>
    </source>
</evidence>
<accession>A0A7S0E5T5</accession>
<dbReference type="SUPFAM" id="SSF52540">
    <property type="entry name" value="P-loop containing nucleoside triphosphate hydrolases"/>
    <property type="match status" value="4"/>
</dbReference>
<feature type="domain" description="Dynein heavy chain ATP-binding dynein motor region" evidence="23">
    <location>
        <begin position="3038"/>
        <end position="3258"/>
    </location>
</feature>
<proteinExistence type="predicted"/>
<keyword evidence="9" id="KW-0282">Flagellum</keyword>
<feature type="domain" description="Dynein heavy chain region D6 P-loop" evidence="18">
    <location>
        <begin position="3502"/>
        <end position="3615"/>
    </location>
</feature>
<dbReference type="GO" id="GO:0008569">
    <property type="term" value="F:minus-end-directed microtubule motor activity"/>
    <property type="evidence" value="ECO:0007669"/>
    <property type="project" value="InterPro"/>
</dbReference>
<keyword evidence="7" id="KW-0547">Nucleotide-binding</keyword>
<dbReference type="InterPro" id="IPR035706">
    <property type="entry name" value="AAA_9"/>
</dbReference>
<dbReference type="InterPro" id="IPR054354">
    <property type="entry name" value="DYNC2H1-like_lid"/>
</dbReference>
<evidence type="ECO:0000259" key="24">
    <source>
        <dbReference type="Pfam" id="PF17852"/>
    </source>
</evidence>
<dbReference type="Gene3D" id="3.10.490.20">
    <property type="match status" value="1"/>
</dbReference>
<feature type="region of interest" description="Disordered" evidence="17">
    <location>
        <begin position="1"/>
        <end position="30"/>
    </location>
</feature>
<evidence type="ECO:0000256" key="1">
    <source>
        <dbReference type="ARBA" id="ARBA00004229"/>
    </source>
</evidence>
<protein>
    <submittedName>
        <fullName evidence="28">Uncharacterized protein</fullName>
    </submittedName>
</protein>
<dbReference type="Gene3D" id="1.10.8.720">
    <property type="entry name" value="Region D6 of dynein motor"/>
    <property type="match status" value="1"/>
</dbReference>
<dbReference type="Gene3D" id="1.10.8.1220">
    <property type="match status" value="1"/>
</dbReference>
<evidence type="ECO:0000313" key="28">
    <source>
        <dbReference type="EMBL" id="CAD8475356.1"/>
    </source>
</evidence>
<dbReference type="FunFam" id="3.20.180.20:FF:000003">
    <property type="entry name" value="Dynein heavy chain 12, axonemal"/>
    <property type="match status" value="1"/>
</dbReference>
<evidence type="ECO:0000256" key="6">
    <source>
        <dbReference type="ARBA" id="ARBA00022737"/>
    </source>
</evidence>
<evidence type="ECO:0000256" key="15">
    <source>
        <dbReference type="ARBA" id="ARBA00023273"/>
    </source>
</evidence>
<dbReference type="FunFam" id="1.20.920.20:FF:000006">
    <property type="entry name" value="Dynein, axonemal, heavy chain 6"/>
    <property type="match status" value="1"/>
</dbReference>
<evidence type="ECO:0000259" key="21">
    <source>
        <dbReference type="Pfam" id="PF12777"/>
    </source>
</evidence>
<dbReference type="InterPro" id="IPR035699">
    <property type="entry name" value="AAA_6"/>
</dbReference>
<evidence type="ECO:0000256" key="9">
    <source>
        <dbReference type="ARBA" id="ARBA00022846"/>
    </source>
</evidence>
<dbReference type="Gene3D" id="1.20.140.100">
    <property type="entry name" value="Dynein heavy chain, N-terminal domain 2"/>
    <property type="match status" value="1"/>
</dbReference>
<dbReference type="FunFam" id="1.20.140.100:FF:000004">
    <property type="entry name" value="Dynein axonemal heavy chain 6"/>
    <property type="match status" value="1"/>
</dbReference>
<dbReference type="InterPro" id="IPR027417">
    <property type="entry name" value="P-loop_NTPase"/>
</dbReference>
<keyword evidence="5" id="KW-0493">Microtubule</keyword>
<dbReference type="GO" id="GO:0005524">
    <property type="term" value="F:ATP binding"/>
    <property type="evidence" value="ECO:0007669"/>
    <property type="project" value="UniProtKB-KW"/>
</dbReference>
<evidence type="ECO:0000256" key="10">
    <source>
        <dbReference type="ARBA" id="ARBA00023017"/>
    </source>
</evidence>
<feature type="domain" description="Dynein heavy chain AAA module D4" evidence="22">
    <location>
        <begin position="2391"/>
        <end position="2650"/>
    </location>
</feature>
<organism evidence="28">
    <name type="scientific">Hanusia phi</name>
    <dbReference type="NCBI Taxonomy" id="3032"/>
    <lineage>
        <taxon>Eukaryota</taxon>
        <taxon>Cryptophyceae</taxon>
        <taxon>Pyrenomonadales</taxon>
        <taxon>Geminigeraceae</taxon>
        <taxon>Hanusia</taxon>
    </lineage>
</organism>
<dbReference type="Gene3D" id="1.20.920.30">
    <property type="match status" value="1"/>
</dbReference>
<feature type="domain" description="Dynein heavy chain AAA lid" evidence="25">
    <location>
        <begin position="3650"/>
        <end position="3791"/>
    </location>
</feature>
<keyword evidence="12" id="KW-0969">Cilium</keyword>
<dbReference type="InterPro" id="IPR041658">
    <property type="entry name" value="AAA_lid_11"/>
</dbReference>
<dbReference type="Gene3D" id="6.10.140.1060">
    <property type="match status" value="1"/>
</dbReference>
<dbReference type="InterPro" id="IPR042219">
    <property type="entry name" value="AAA_lid_11_sf"/>
</dbReference>
<dbReference type="GO" id="GO:0005874">
    <property type="term" value="C:microtubule"/>
    <property type="evidence" value="ECO:0007669"/>
    <property type="project" value="UniProtKB-KW"/>
</dbReference>
<dbReference type="Pfam" id="PF12775">
    <property type="entry name" value="AAA_7"/>
    <property type="match status" value="1"/>
</dbReference>
<keyword evidence="8" id="KW-0067">ATP-binding</keyword>
<dbReference type="FunFam" id="1.10.8.710:FF:000001">
    <property type="entry name" value="Dynein axonemal heavy chain 2"/>
    <property type="match status" value="1"/>
</dbReference>
<evidence type="ECO:0000259" key="27">
    <source>
        <dbReference type="Pfam" id="PF22597"/>
    </source>
</evidence>
<dbReference type="Gene3D" id="3.20.180.20">
    <property type="entry name" value="Dynein heavy chain, N-terminal domain 2"/>
    <property type="match status" value="1"/>
</dbReference>
<feature type="coiled-coil region" evidence="16">
    <location>
        <begin position="2894"/>
        <end position="2956"/>
    </location>
</feature>
<dbReference type="FunFam" id="1.20.920.30:FF:000002">
    <property type="entry name" value="Dynein axonemal heavy chain 3"/>
    <property type="match status" value="1"/>
</dbReference>
<dbReference type="InterPro" id="IPR041466">
    <property type="entry name" value="Dynein_AAA5_ext"/>
</dbReference>
<dbReference type="InterPro" id="IPR043157">
    <property type="entry name" value="Dynein_AAA1S"/>
</dbReference>
<feature type="domain" description="Dynein heavy chain linker" evidence="19">
    <location>
        <begin position="837"/>
        <end position="1241"/>
    </location>
</feature>
<keyword evidence="15" id="KW-0966">Cell projection</keyword>
<evidence type="ECO:0000259" key="22">
    <source>
        <dbReference type="Pfam" id="PF12780"/>
    </source>
</evidence>
<dbReference type="FunFam" id="3.40.50.300:FF:002141">
    <property type="entry name" value="Dynein heavy chain"/>
    <property type="match status" value="1"/>
</dbReference>
<dbReference type="Pfam" id="PF08393">
    <property type="entry name" value="DHC_N2"/>
    <property type="match status" value="1"/>
</dbReference>
<feature type="domain" description="Dynein heavy chain C-terminal" evidence="26">
    <location>
        <begin position="3797"/>
        <end position="4115"/>
    </location>
</feature>
<dbReference type="Pfam" id="PF12780">
    <property type="entry name" value="AAA_8"/>
    <property type="match status" value="1"/>
</dbReference>
<keyword evidence="6" id="KW-0677">Repeat</keyword>